<evidence type="ECO:0000256" key="3">
    <source>
        <dbReference type="ARBA" id="ARBA00012687"/>
    </source>
</evidence>
<name>H6Q4T5_WIGGL</name>
<dbReference type="Proteomes" id="UP000009061">
    <property type="component" value="Chromosome"/>
</dbReference>
<dbReference type="EC" id="2.4.1.182" evidence="3 11"/>
<dbReference type="eggNOG" id="COG0763">
    <property type="taxonomic scope" value="Bacteria"/>
</dbReference>
<dbReference type="NCBIfam" id="TIGR00215">
    <property type="entry name" value="lpxB"/>
    <property type="match status" value="1"/>
</dbReference>
<evidence type="ECO:0000256" key="10">
    <source>
        <dbReference type="ARBA" id="ARBA00048975"/>
    </source>
</evidence>
<evidence type="ECO:0000256" key="7">
    <source>
        <dbReference type="ARBA" id="ARBA00022676"/>
    </source>
</evidence>
<dbReference type="SUPFAM" id="SSF53756">
    <property type="entry name" value="UDP-Glycosyltransferase/glycogen phosphorylase"/>
    <property type="match status" value="1"/>
</dbReference>
<proteinExistence type="inferred from homology"/>
<keyword evidence="9 11" id="KW-0443">Lipid metabolism</keyword>
<dbReference type="GO" id="GO:0016020">
    <property type="term" value="C:membrane"/>
    <property type="evidence" value="ECO:0007669"/>
    <property type="project" value="GOC"/>
</dbReference>
<comment type="similarity">
    <text evidence="2 11">Belongs to the LpxB family.</text>
</comment>
<evidence type="ECO:0000256" key="2">
    <source>
        <dbReference type="ARBA" id="ARBA00007868"/>
    </source>
</evidence>
<dbReference type="HAMAP" id="MF_00392">
    <property type="entry name" value="LpxB"/>
    <property type="match status" value="1"/>
</dbReference>
<dbReference type="UniPathway" id="UPA00359">
    <property type="reaction ID" value="UER00481"/>
</dbReference>
<comment type="catalytic activity">
    <reaction evidence="10 11">
        <text>a lipid X + a UDP-2-N,3-O-bis[(3R)-3-hydroxyacyl]-alpha-D-glucosamine = a lipid A disaccharide + UDP + H(+)</text>
        <dbReference type="Rhea" id="RHEA:67828"/>
        <dbReference type="ChEBI" id="CHEBI:15378"/>
        <dbReference type="ChEBI" id="CHEBI:58223"/>
        <dbReference type="ChEBI" id="CHEBI:137748"/>
        <dbReference type="ChEBI" id="CHEBI:176338"/>
        <dbReference type="ChEBI" id="CHEBI:176343"/>
        <dbReference type="EC" id="2.4.1.182"/>
    </reaction>
</comment>
<keyword evidence="8 11" id="KW-0808">Transferase</keyword>
<keyword evidence="6 11" id="KW-0441">Lipid A biosynthesis</keyword>
<comment type="pathway">
    <text evidence="11">Glycolipid biosynthesis; lipid IV(A) biosynthesis; lipid IV(A) from (3R)-3-hydroxytetradecanoyl-[acyl-carrier-protein] and UDP-N-acetyl-alpha-D-glucosamine: step 5/6.</text>
</comment>
<dbReference type="PANTHER" id="PTHR30372">
    <property type="entry name" value="LIPID-A-DISACCHARIDE SYNTHASE"/>
    <property type="match status" value="1"/>
</dbReference>
<dbReference type="GO" id="GO:0009245">
    <property type="term" value="P:lipid A biosynthetic process"/>
    <property type="evidence" value="ECO:0007669"/>
    <property type="project" value="UniProtKB-UniRule"/>
</dbReference>
<dbReference type="GO" id="GO:0008915">
    <property type="term" value="F:lipid-A-disaccharide synthase activity"/>
    <property type="evidence" value="ECO:0007669"/>
    <property type="project" value="UniProtKB-UniRule"/>
</dbReference>
<dbReference type="KEGG" id="wgl:WIGMOR_0386"/>
<dbReference type="InterPro" id="IPR003835">
    <property type="entry name" value="Glyco_trans_19"/>
</dbReference>
<evidence type="ECO:0000256" key="4">
    <source>
        <dbReference type="ARBA" id="ARBA00020902"/>
    </source>
</evidence>
<dbReference type="Pfam" id="PF02684">
    <property type="entry name" value="LpxB"/>
    <property type="match status" value="1"/>
</dbReference>
<evidence type="ECO:0000256" key="8">
    <source>
        <dbReference type="ARBA" id="ARBA00022679"/>
    </source>
</evidence>
<sequence>MNMQYISIGIVVGEISGDLIGASLIKTLNSLMPNIKFFGMTGPEMLKEKNVESWYSIDELSIIGITEVLWKIPKIIKIRKILIKKFIFLKPDLFIGIDAPEFNLDLELALKKKGIKTMHYIGPSIWAWRKNRIFKIKKAIDKILVILPFEKKIYDYFHIPCKFIGHPLADKIPIHPNKSKIRSILGIQKKTPCLALLPGSRIAEINLLSERFLNAAKIIKYHFPELKILVPMANFFLRKRFTYIQSRVAPELPIKILNKSSYKILACSDAAIVASGTATLECMLAKCPMVVGYYMTTFNFILLKILVYTKWISLPNLIAKKSIVSEKIQQECCPEILAKEILSFFNDPQKTKKIKNIFYNLHNKIRCNADYKAARSALSLLKIT</sequence>
<evidence type="ECO:0000313" key="13">
    <source>
        <dbReference type="Proteomes" id="UP000009061"/>
    </source>
</evidence>
<keyword evidence="13" id="KW-1185">Reference proteome</keyword>
<comment type="function">
    <text evidence="1 11">Condensation of UDP-2,3-diacylglucosamine and 2,3-diacylglucosamine-1-phosphate to form lipid A disaccharide, a precursor of lipid A, a phosphorylated glycolipid that anchors the lipopolysaccharide to the outer membrane of the cell.</text>
</comment>
<dbReference type="EMBL" id="CP003315">
    <property type="protein sequence ID" value="AFA41218.1"/>
    <property type="molecule type" value="Genomic_DNA"/>
</dbReference>
<accession>H6Q4T5</accession>
<organism evidence="12 13">
    <name type="scientific">Wigglesworthia glossinidia endosymbiont of Glossina morsitans morsitans</name>
    <name type="common">Yale colony</name>
    <dbReference type="NCBI Taxonomy" id="1142511"/>
    <lineage>
        <taxon>Bacteria</taxon>
        <taxon>Pseudomonadati</taxon>
        <taxon>Pseudomonadota</taxon>
        <taxon>Gammaproteobacteria</taxon>
        <taxon>Enterobacterales</taxon>
        <taxon>Erwiniaceae</taxon>
        <taxon>Wigglesworthia</taxon>
    </lineage>
</organism>
<evidence type="ECO:0000256" key="1">
    <source>
        <dbReference type="ARBA" id="ARBA00002056"/>
    </source>
</evidence>
<protein>
    <recommendedName>
        <fullName evidence="4 11">Lipid-A-disaccharide synthase</fullName>
        <ecNumber evidence="3 11">2.4.1.182</ecNumber>
    </recommendedName>
</protein>
<dbReference type="GO" id="GO:0005543">
    <property type="term" value="F:phospholipid binding"/>
    <property type="evidence" value="ECO:0007669"/>
    <property type="project" value="TreeGrafter"/>
</dbReference>
<dbReference type="PANTHER" id="PTHR30372:SF4">
    <property type="entry name" value="LIPID-A-DISACCHARIDE SYNTHASE, MITOCHONDRIAL-RELATED"/>
    <property type="match status" value="1"/>
</dbReference>
<gene>
    <name evidence="11 12" type="primary">lpxB</name>
    <name evidence="12" type="synonym">pgsB</name>
    <name evidence="12" type="ORF">WIGMOR_0386</name>
</gene>
<evidence type="ECO:0000256" key="5">
    <source>
        <dbReference type="ARBA" id="ARBA00022516"/>
    </source>
</evidence>
<evidence type="ECO:0000256" key="9">
    <source>
        <dbReference type="ARBA" id="ARBA00023098"/>
    </source>
</evidence>
<dbReference type="STRING" id="1142511.WIGMOR_0386"/>
<evidence type="ECO:0000256" key="11">
    <source>
        <dbReference type="HAMAP-Rule" id="MF_00392"/>
    </source>
</evidence>
<evidence type="ECO:0000313" key="12">
    <source>
        <dbReference type="EMBL" id="AFA41218.1"/>
    </source>
</evidence>
<dbReference type="OrthoDB" id="9801642at2"/>
<dbReference type="AlphaFoldDB" id="H6Q4T5"/>
<reference evidence="12 13" key="1">
    <citation type="journal article" date="2012" name="MBio">
        <title>Insight into the transmission biology and species-specific functional capabilities of tsetse (Diptera: glossinidae) obligate symbiont wigglesworthia.</title>
        <authorList>
            <person name="Rio R.V."/>
            <person name="Symula R.E."/>
            <person name="Wang J."/>
            <person name="Lohs C."/>
            <person name="Wu Y.N."/>
            <person name="Snyder A.K."/>
            <person name="Bjornson R.D."/>
            <person name="Oshima K."/>
            <person name="Biehl B.S."/>
            <person name="Perna N.T."/>
            <person name="Hattori M."/>
            <person name="Aksoy S."/>
        </authorList>
    </citation>
    <scope>NUCLEOTIDE SEQUENCE [LARGE SCALE GENOMIC DNA]</scope>
    <source>
        <strain evidence="12">WGM</strain>
    </source>
</reference>
<comment type="catalytic activity">
    <reaction evidence="11">
        <text>2-N,3-O-bis[(3R)-3-hydroxytetradecanoyl]-alpha-D-glucosaminyl 1-phosphate + UDP-2-N,3-O-bis[(3R)-3-hydroxytetradecanoyl]-alpha-D-glucosamine = lipid A disaccharide (E. coli) + UDP + H(+)</text>
        <dbReference type="Rhea" id="RHEA:22668"/>
        <dbReference type="ChEBI" id="CHEBI:15378"/>
        <dbReference type="ChEBI" id="CHEBI:57957"/>
        <dbReference type="ChEBI" id="CHEBI:58223"/>
        <dbReference type="ChEBI" id="CHEBI:58466"/>
        <dbReference type="ChEBI" id="CHEBI:78847"/>
    </reaction>
</comment>
<keyword evidence="5 11" id="KW-0444">Lipid biosynthesis</keyword>
<keyword evidence="7 11" id="KW-0328">Glycosyltransferase</keyword>
<dbReference type="HOGENOM" id="CLU_036577_3_0_6"/>
<evidence type="ECO:0000256" key="6">
    <source>
        <dbReference type="ARBA" id="ARBA00022556"/>
    </source>
</evidence>